<keyword evidence="1" id="KW-0732">Signal</keyword>
<feature type="chain" id="PRO_5014415510" description="Tc1-like transposase DDE domain-containing protein" evidence="1">
    <location>
        <begin position="22"/>
        <end position="161"/>
    </location>
</feature>
<evidence type="ECO:0000313" key="2">
    <source>
        <dbReference type="EMBL" id="PNF28641.1"/>
    </source>
</evidence>
<dbReference type="EMBL" id="NEVH01013559">
    <property type="protein sequence ID" value="PNF28641.1"/>
    <property type="molecule type" value="Genomic_DNA"/>
</dbReference>
<gene>
    <name evidence="2" type="ORF">B7P43_G08724</name>
</gene>
<protein>
    <recommendedName>
        <fullName evidence="4">Tc1-like transposase DDE domain-containing protein</fullName>
    </recommendedName>
</protein>
<organism evidence="2 3">
    <name type="scientific">Cryptotermes secundus</name>
    <dbReference type="NCBI Taxonomy" id="105785"/>
    <lineage>
        <taxon>Eukaryota</taxon>
        <taxon>Metazoa</taxon>
        <taxon>Ecdysozoa</taxon>
        <taxon>Arthropoda</taxon>
        <taxon>Hexapoda</taxon>
        <taxon>Insecta</taxon>
        <taxon>Pterygota</taxon>
        <taxon>Neoptera</taxon>
        <taxon>Polyneoptera</taxon>
        <taxon>Dictyoptera</taxon>
        <taxon>Blattodea</taxon>
        <taxon>Blattoidea</taxon>
        <taxon>Termitoidae</taxon>
        <taxon>Kalotermitidae</taxon>
        <taxon>Cryptotermitinae</taxon>
        <taxon>Cryptotermes</taxon>
    </lineage>
</organism>
<dbReference type="GO" id="GO:0003676">
    <property type="term" value="F:nucleic acid binding"/>
    <property type="evidence" value="ECO:0007669"/>
    <property type="project" value="InterPro"/>
</dbReference>
<sequence>MSKSRMKIMLIVFFNAQGVVHYEFVPEGQTVNGAFYLEVLRRMKRRVNRVRPAIARNWKLHHDNAPSHTCSKVTDYLTKNGIAMVPQPPYSPDLAPAEFFLFPKVKCSLKGHHHRTLSAVKEACTRTLKDLPESAYQGAFVSWQRRWQKCIDAQGMYFEEF</sequence>
<comment type="caution">
    <text evidence="2">The sequence shown here is derived from an EMBL/GenBank/DDBJ whole genome shotgun (WGS) entry which is preliminary data.</text>
</comment>
<dbReference type="Proteomes" id="UP000235965">
    <property type="component" value="Unassembled WGS sequence"/>
</dbReference>
<evidence type="ECO:0008006" key="4">
    <source>
        <dbReference type="Google" id="ProtNLM"/>
    </source>
</evidence>
<reference evidence="2 3" key="1">
    <citation type="submission" date="2017-12" db="EMBL/GenBank/DDBJ databases">
        <title>Hemimetabolous genomes reveal molecular basis of termite eusociality.</title>
        <authorList>
            <person name="Harrison M.C."/>
            <person name="Jongepier E."/>
            <person name="Robertson H.M."/>
            <person name="Arning N."/>
            <person name="Bitard-Feildel T."/>
            <person name="Chao H."/>
            <person name="Childers C.P."/>
            <person name="Dinh H."/>
            <person name="Doddapaneni H."/>
            <person name="Dugan S."/>
            <person name="Gowin J."/>
            <person name="Greiner C."/>
            <person name="Han Y."/>
            <person name="Hu H."/>
            <person name="Hughes D.S.T."/>
            <person name="Huylmans A.-K."/>
            <person name="Kemena C."/>
            <person name="Kremer L.P.M."/>
            <person name="Lee S.L."/>
            <person name="Lopez-Ezquerra A."/>
            <person name="Mallet L."/>
            <person name="Monroy-Kuhn J.M."/>
            <person name="Moser A."/>
            <person name="Murali S.C."/>
            <person name="Muzny D.M."/>
            <person name="Otani S."/>
            <person name="Piulachs M.-D."/>
            <person name="Poelchau M."/>
            <person name="Qu J."/>
            <person name="Schaub F."/>
            <person name="Wada-Katsumata A."/>
            <person name="Worley K.C."/>
            <person name="Xie Q."/>
            <person name="Ylla G."/>
            <person name="Poulsen M."/>
            <person name="Gibbs R.A."/>
            <person name="Schal C."/>
            <person name="Richards S."/>
            <person name="Belles X."/>
            <person name="Korb J."/>
            <person name="Bornberg-Bauer E."/>
        </authorList>
    </citation>
    <scope>NUCLEOTIDE SEQUENCE [LARGE SCALE GENOMIC DNA]</scope>
    <source>
        <tissue evidence="2">Whole body</tissue>
    </source>
</reference>
<dbReference type="OrthoDB" id="10065579at2759"/>
<dbReference type="InterPro" id="IPR001888">
    <property type="entry name" value="Transposase_1"/>
</dbReference>
<evidence type="ECO:0000313" key="3">
    <source>
        <dbReference type="Proteomes" id="UP000235965"/>
    </source>
</evidence>
<evidence type="ECO:0000256" key="1">
    <source>
        <dbReference type="SAM" id="SignalP"/>
    </source>
</evidence>
<dbReference type="InParanoid" id="A0A2J7QJ78"/>
<dbReference type="STRING" id="105785.A0A2J7QJ78"/>
<dbReference type="InterPro" id="IPR052709">
    <property type="entry name" value="Transposase-MT_Hybrid"/>
</dbReference>
<feature type="signal peptide" evidence="1">
    <location>
        <begin position="1"/>
        <end position="21"/>
    </location>
</feature>
<accession>A0A2J7QJ78</accession>
<keyword evidence="3" id="KW-1185">Reference proteome</keyword>
<dbReference type="PANTHER" id="PTHR46060">
    <property type="entry name" value="MARINER MOS1 TRANSPOSASE-LIKE PROTEIN"/>
    <property type="match status" value="1"/>
</dbReference>
<dbReference type="PANTHER" id="PTHR46060:SF1">
    <property type="entry name" value="MARINER MOS1 TRANSPOSASE-LIKE PROTEIN"/>
    <property type="match status" value="1"/>
</dbReference>
<dbReference type="AlphaFoldDB" id="A0A2J7QJ78"/>
<name>A0A2J7QJ78_9NEOP</name>
<dbReference type="Pfam" id="PF01359">
    <property type="entry name" value="Transposase_1"/>
    <property type="match status" value="1"/>
</dbReference>
<dbReference type="Gene3D" id="3.30.420.10">
    <property type="entry name" value="Ribonuclease H-like superfamily/Ribonuclease H"/>
    <property type="match status" value="1"/>
</dbReference>
<proteinExistence type="predicted"/>
<dbReference type="InterPro" id="IPR036397">
    <property type="entry name" value="RNaseH_sf"/>
</dbReference>